<evidence type="ECO:0000256" key="3">
    <source>
        <dbReference type="ARBA" id="ARBA00022806"/>
    </source>
</evidence>
<evidence type="ECO:0000313" key="8">
    <source>
        <dbReference type="EMBL" id="RQX02613.1"/>
    </source>
</evidence>
<dbReference type="Gene3D" id="1.10.10.160">
    <property type="match status" value="1"/>
</dbReference>
<dbReference type="GO" id="GO:0000725">
    <property type="term" value="P:recombinational repair"/>
    <property type="evidence" value="ECO:0007669"/>
    <property type="project" value="TreeGrafter"/>
</dbReference>
<keyword evidence="5" id="KW-0238">DNA-binding</keyword>
<evidence type="ECO:0000256" key="1">
    <source>
        <dbReference type="ARBA" id="ARBA00022741"/>
    </source>
</evidence>
<dbReference type="Proteomes" id="UP000282312">
    <property type="component" value="Unassembled WGS sequence"/>
</dbReference>
<dbReference type="GO" id="GO:0005524">
    <property type="term" value="F:ATP binding"/>
    <property type="evidence" value="ECO:0007669"/>
    <property type="project" value="UniProtKB-UniRule"/>
</dbReference>
<protein>
    <recommendedName>
        <fullName evidence="7">UvrD-like helicase ATP-binding domain-containing protein</fullName>
    </recommendedName>
</protein>
<dbReference type="SUPFAM" id="SSF52540">
    <property type="entry name" value="P-loop containing nucleoside triphosphate hydrolases"/>
    <property type="match status" value="1"/>
</dbReference>
<gene>
    <name evidence="8" type="ORF">DLJ59_14630</name>
</gene>
<dbReference type="InterPro" id="IPR014016">
    <property type="entry name" value="UvrD-like_ATP-bd"/>
</dbReference>
<dbReference type="PANTHER" id="PTHR11070">
    <property type="entry name" value="UVRD / RECB / PCRA DNA HELICASE FAMILY MEMBER"/>
    <property type="match status" value="1"/>
</dbReference>
<dbReference type="GO" id="GO:0003677">
    <property type="term" value="F:DNA binding"/>
    <property type="evidence" value="ECO:0007669"/>
    <property type="project" value="UniProtKB-KW"/>
</dbReference>
<comment type="caution">
    <text evidence="8">The sequence shown here is derived from an EMBL/GenBank/DDBJ whole genome shotgun (WGS) entry which is preliminary data.</text>
</comment>
<dbReference type="Gene3D" id="3.40.50.300">
    <property type="entry name" value="P-loop containing nucleotide triphosphate hydrolases"/>
    <property type="match status" value="2"/>
</dbReference>
<name>A0A3N9X5K2_9ACTN</name>
<dbReference type="Pfam" id="PF00580">
    <property type="entry name" value="UvrD-helicase"/>
    <property type="match status" value="1"/>
</dbReference>
<dbReference type="InterPro" id="IPR000212">
    <property type="entry name" value="DNA_helicase_UvrD/REP"/>
</dbReference>
<dbReference type="InterPro" id="IPR027417">
    <property type="entry name" value="P-loop_NTPase"/>
</dbReference>
<evidence type="ECO:0000256" key="2">
    <source>
        <dbReference type="ARBA" id="ARBA00022801"/>
    </source>
</evidence>
<evidence type="ECO:0000256" key="4">
    <source>
        <dbReference type="ARBA" id="ARBA00022840"/>
    </source>
</evidence>
<dbReference type="RefSeq" id="WP_124773053.1">
    <property type="nucleotide sequence ID" value="NZ_QGSZ01000203.1"/>
</dbReference>
<evidence type="ECO:0000256" key="5">
    <source>
        <dbReference type="ARBA" id="ARBA00023125"/>
    </source>
</evidence>
<dbReference type="EMBL" id="QGSZ01000203">
    <property type="protein sequence ID" value="RQX02613.1"/>
    <property type="molecule type" value="Genomic_DNA"/>
</dbReference>
<keyword evidence="1 6" id="KW-0547">Nucleotide-binding</keyword>
<keyword evidence="9" id="KW-1185">Reference proteome</keyword>
<dbReference type="OrthoDB" id="3387433at2"/>
<reference evidence="8 9" key="1">
    <citation type="submission" date="2018-05" db="EMBL/GenBank/DDBJ databases">
        <title>Micromonospora from Atacama Desert.</title>
        <authorList>
            <person name="Carro L."/>
            <person name="Goodfellow M."/>
            <person name="Klenk H.-P."/>
        </authorList>
    </citation>
    <scope>NUCLEOTIDE SEQUENCE [LARGE SCALE GENOMIC DNA]</scope>
    <source>
        <strain evidence="8 9">LB39</strain>
    </source>
</reference>
<organism evidence="8 9">
    <name type="scientific">Micromonospora inaquosa</name>
    <dbReference type="NCBI Taxonomy" id="2203716"/>
    <lineage>
        <taxon>Bacteria</taxon>
        <taxon>Bacillati</taxon>
        <taxon>Actinomycetota</taxon>
        <taxon>Actinomycetes</taxon>
        <taxon>Micromonosporales</taxon>
        <taxon>Micromonosporaceae</taxon>
        <taxon>Micromonospora</taxon>
    </lineage>
</organism>
<keyword evidence="2 6" id="KW-0378">Hydrolase</keyword>
<accession>A0A3N9X5K2</accession>
<dbReference type="PROSITE" id="PS51198">
    <property type="entry name" value="UVRD_HELICASE_ATP_BIND"/>
    <property type="match status" value="1"/>
</dbReference>
<sequence length="665" mass="72981">MPEQTPVTGSVSDSDIAWVVDLLGLDRLDEPRRTFLQRLDTLDVAACPGSGKTTLVVAKLAILAKKWASQTRGVCVLSHTNVAHEEIQRRLSNAAVGHDLLGYPHYIDTIHGFVNRFLAVPWLASNGYKVTAVDNEITTSIRRRLLGGACSKVEFFLSKSGRKFESLRIGSSDLENPLVGADFPASPSAPTHQLTAAAMRLTAAQGYFCHDEMFIFAEALLRDHPEISAILSRRFPFVLIDEMQDTSLRQYELLNALFRGDTERVTVQRVGDSNQAIFEDDGESGAGVFPDRQSTILALPNSFRFDGSIAALASNLALTPVEPNGLQGVERSPSPPEPQHTVFIFPKDDVGRVLPAYAAHVLHCLDDEDLAAGTVSAIGWVHKAKEGVEPGHAHYPATVSHYWDGYRATAARRSAPPAHLVECFQKARMMVVSNLPVGEAVDAVASGFARFLNQAASVPLVRLGLRPHRSLERLLEPHPDARKLYREVLVRFVLDGQPLTEQAWKVLLPSLMQLGFAVTGSPLSRDSSAYLDWKEYFGSTIDAPGSHARLNIYQFEDSSRTVDVHLSSIHAVKGQTHVATLLLETFKHDHFFGSIMPWIVGDKSGGDQKIGVRNSERLRLAYVAMTRPSHLLCLALPDSSLGGSSERATAKEKLVSRGWKVVELE</sequence>
<dbReference type="GO" id="GO:0016787">
    <property type="term" value="F:hydrolase activity"/>
    <property type="evidence" value="ECO:0007669"/>
    <property type="project" value="UniProtKB-UniRule"/>
</dbReference>
<dbReference type="InterPro" id="IPR013986">
    <property type="entry name" value="DExx_box_DNA_helicase_dom_sf"/>
</dbReference>
<feature type="domain" description="UvrD-like helicase ATP-binding" evidence="7">
    <location>
        <begin position="25"/>
        <end position="319"/>
    </location>
</feature>
<dbReference type="AlphaFoldDB" id="A0A3N9X5K2"/>
<dbReference type="PANTHER" id="PTHR11070:SF2">
    <property type="entry name" value="ATP-DEPENDENT DNA HELICASE SRS2"/>
    <property type="match status" value="1"/>
</dbReference>
<evidence type="ECO:0000256" key="6">
    <source>
        <dbReference type="PROSITE-ProRule" id="PRU00560"/>
    </source>
</evidence>
<evidence type="ECO:0000259" key="7">
    <source>
        <dbReference type="PROSITE" id="PS51198"/>
    </source>
</evidence>
<evidence type="ECO:0000313" key="9">
    <source>
        <dbReference type="Proteomes" id="UP000282312"/>
    </source>
</evidence>
<feature type="binding site" evidence="6">
    <location>
        <begin position="46"/>
        <end position="53"/>
    </location>
    <ligand>
        <name>ATP</name>
        <dbReference type="ChEBI" id="CHEBI:30616"/>
    </ligand>
</feature>
<proteinExistence type="predicted"/>
<keyword evidence="3 6" id="KW-0347">Helicase</keyword>
<keyword evidence="4 6" id="KW-0067">ATP-binding</keyword>
<dbReference type="GO" id="GO:0043138">
    <property type="term" value="F:3'-5' DNA helicase activity"/>
    <property type="evidence" value="ECO:0007669"/>
    <property type="project" value="TreeGrafter"/>
</dbReference>